<proteinExistence type="predicted"/>
<accession>G0NJW3</accession>
<dbReference type="HOGENOM" id="CLU_2173207_0_0_1"/>
<protein>
    <submittedName>
        <fullName evidence="1">Uncharacterized protein</fullName>
    </submittedName>
</protein>
<evidence type="ECO:0000313" key="1">
    <source>
        <dbReference type="EMBL" id="EGT32717.1"/>
    </source>
</evidence>
<dbReference type="Proteomes" id="UP000008068">
    <property type="component" value="Unassembled WGS sequence"/>
</dbReference>
<dbReference type="InParanoid" id="G0NJW3"/>
<dbReference type="EMBL" id="GL379897">
    <property type="protein sequence ID" value="EGT32717.1"/>
    <property type="molecule type" value="Genomic_DNA"/>
</dbReference>
<evidence type="ECO:0000313" key="2">
    <source>
        <dbReference type="Proteomes" id="UP000008068"/>
    </source>
</evidence>
<gene>
    <name evidence="1" type="ORF">CAEBREN_01704</name>
</gene>
<sequence>MGIHTDDLAVNELGGNKLHLTVRVLCLETRTLGKEHKERYGGKVTCGLLGHIRDSTNELGRYFKMGKQVTEIYYEIVTFPFHYQSPSRVKPPLEFQTVISKRWIQNVRVV</sequence>
<organism evidence="2">
    <name type="scientific">Caenorhabditis brenneri</name>
    <name type="common">Nematode worm</name>
    <dbReference type="NCBI Taxonomy" id="135651"/>
    <lineage>
        <taxon>Eukaryota</taxon>
        <taxon>Metazoa</taxon>
        <taxon>Ecdysozoa</taxon>
        <taxon>Nematoda</taxon>
        <taxon>Chromadorea</taxon>
        <taxon>Rhabditida</taxon>
        <taxon>Rhabditina</taxon>
        <taxon>Rhabditomorpha</taxon>
        <taxon>Rhabditoidea</taxon>
        <taxon>Rhabditidae</taxon>
        <taxon>Peloderinae</taxon>
        <taxon>Caenorhabditis</taxon>
    </lineage>
</organism>
<name>G0NJW3_CAEBE</name>
<dbReference type="AlphaFoldDB" id="G0NJW3"/>
<reference evidence="2" key="1">
    <citation type="submission" date="2011-07" db="EMBL/GenBank/DDBJ databases">
        <authorList>
            <consortium name="Caenorhabditis brenneri Sequencing and Analysis Consortium"/>
            <person name="Wilson R.K."/>
        </authorList>
    </citation>
    <scope>NUCLEOTIDE SEQUENCE [LARGE SCALE GENOMIC DNA]</scope>
    <source>
        <strain evidence="2">PB2801</strain>
    </source>
</reference>
<keyword evidence="2" id="KW-1185">Reference proteome</keyword>